<feature type="region of interest" description="Disordered" evidence="2">
    <location>
        <begin position="789"/>
        <end position="823"/>
    </location>
</feature>
<dbReference type="PROSITE" id="PS50172">
    <property type="entry name" value="BRCT"/>
    <property type="match status" value="6"/>
</dbReference>
<dbReference type="GO" id="GO:0033314">
    <property type="term" value="P:mitotic DNA replication checkpoint signaling"/>
    <property type="evidence" value="ECO:0007669"/>
    <property type="project" value="TreeGrafter"/>
</dbReference>
<dbReference type="PANTHER" id="PTHR13561:SF20">
    <property type="entry name" value="DNA TOPOISOMERASE 2-BINDING PROTEIN 1"/>
    <property type="match status" value="1"/>
</dbReference>
<comment type="caution">
    <text evidence="4">The sequence shown here is derived from an EMBL/GenBank/DDBJ whole genome shotgun (WGS) entry which is preliminary data.</text>
</comment>
<name>A0AAW0Y0J1_CHEQU</name>
<dbReference type="SUPFAM" id="SSF52113">
    <property type="entry name" value="BRCT domain"/>
    <property type="match status" value="7"/>
</dbReference>
<feature type="domain" description="BRCT" evidence="3">
    <location>
        <begin position="897"/>
        <end position="988"/>
    </location>
</feature>
<feature type="domain" description="BRCT" evidence="3">
    <location>
        <begin position="370"/>
        <end position="460"/>
    </location>
</feature>
<gene>
    <name evidence="4" type="ORF">OTU49_014782</name>
</gene>
<feature type="compositionally biased region" description="Polar residues" evidence="2">
    <location>
        <begin position="801"/>
        <end position="810"/>
    </location>
</feature>
<dbReference type="Pfam" id="PF12738">
    <property type="entry name" value="PTCB-BRCT"/>
    <property type="match status" value="3"/>
</dbReference>
<feature type="compositionally biased region" description="Polar residues" evidence="2">
    <location>
        <begin position="1068"/>
        <end position="1084"/>
    </location>
</feature>
<feature type="region of interest" description="Disordered" evidence="2">
    <location>
        <begin position="1067"/>
        <end position="1102"/>
    </location>
</feature>
<evidence type="ECO:0000313" key="4">
    <source>
        <dbReference type="EMBL" id="KAK8750330.1"/>
    </source>
</evidence>
<evidence type="ECO:0000259" key="3">
    <source>
        <dbReference type="PROSITE" id="PS50172"/>
    </source>
</evidence>
<feature type="domain" description="BRCT" evidence="3">
    <location>
        <begin position="108"/>
        <end position="179"/>
    </location>
</feature>
<proteinExistence type="predicted"/>
<dbReference type="Pfam" id="PF00533">
    <property type="entry name" value="BRCT"/>
    <property type="match status" value="2"/>
</dbReference>
<feature type="domain" description="BRCT" evidence="3">
    <location>
        <begin position="622"/>
        <end position="719"/>
    </location>
</feature>
<reference evidence="4 5" key="1">
    <citation type="journal article" date="2024" name="BMC Genomics">
        <title>Genome assembly of redclaw crayfish (Cherax quadricarinatus) provides insights into its immune adaptation and hypoxia tolerance.</title>
        <authorList>
            <person name="Liu Z."/>
            <person name="Zheng J."/>
            <person name="Li H."/>
            <person name="Fang K."/>
            <person name="Wang S."/>
            <person name="He J."/>
            <person name="Zhou D."/>
            <person name="Weng S."/>
            <person name="Chi M."/>
            <person name="Gu Z."/>
            <person name="He J."/>
            <person name="Li F."/>
            <person name="Wang M."/>
        </authorList>
    </citation>
    <scope>NUCLEOTIDE SEQUENCE [LARGE SCALE GENOMIC DNA]</scope>
    <source>
        <strain evidence="4">ZL_2023a</strain>
    </source>
</reference>
<dbReference type="CDD" id="cd17731">
    <property type="entry name" value="BRCT_TopBP1_rpt2_like"/>
    <property type="match status" value="1"/>
</dbReference>
<sequence length="1433" mass="161052">MEASVCSQDGNFTLYFVLLPGLTEETCSTGLICAFQACQENGLNCIWLTTEDCLQFAPTKQDVFICDPFEGKAFNHLTSGFKCMVLGPRCILSSIHRKEPIPQLPSPIHNTAMKGLVITTSGFRKEAKAELQCLVERMAGIYLNIFHTNVTHVVANSVGSDKYFVAVKEETPIMTGEWVKAVWKAASEDFREDILATDEQFLSYACPVFKGLVICVSQMPRKEKEALKKIIEENGGTYSSTLDMSGTSVLIIPTPEGDKYSYARNWRIQCLTPDWIYDSVEHGSAVQMDGYKVTNRGASTPTSDTSNANILPDISLCSTINMTAVSKMSQVNETVNMETSMALKKESVADERVNLGLEAIENLDLQQALKAGVFLDGCKIFLFGFTTAHMEKLRRVLNAGGATRFNQLNESVSHVVLGKRGEELLSATQTWMAKPHVVYADWIIESIKQKRPADESPFAYLLDPESCNISKKAVKILKSSTSTSPNNNETFVDEEILNQYLKAPKYEDVKDVTVNESANMSSLPDSQASFLPGIFSGKVFTVSGYSEETVEDIVTGILDEGGKIVPLNYQGHVHFSLLSTEGRGTIHSKAEEVISPVFIEDCLEKKELVPVDYYHLPLYLQEGSKALADCSIAISTYKGKERSFLVNIATALGAVFQEVFAKKSSTAKNIKASTHLVCPAAEGDKYRAAVKWGVPAVTRDWLLECARTLKKEPEDSFKVDSKHFCDMDRKGLVLGILERGDYSNSTYCHVEETMERNDSLVPETPVIKQVKTLREHSLISPSKIKTPDPESFRKLYPTPGVSKSNKSLSEMPTPETPYGSTWFPNPSSTIRKGFKRLIDSIPDPAPVKRRVPPGTPLEVYYKRFCNDVKETVQNYKPKEPVWLQKAQHESDTMLAADNHGPLTGVVVCTSRKLQDQQKALYQCVTELGGDYRWSYDHTVTHFIFHGQNNDKNREFRIAREQEKFIVAPEWVWMCRDENKKIDELLFPHTHNAKLSLSIISAKTTPVAKRGRPKKKNLFEDTHEDKDKMNYDEEGEETGQSSDNEENVENDEQKKTVLSKQLEEIEALATNTGSGRKNSGANRNRSITEKLKQTPTRPMNVETQSVPMDVPESQNTAITWDDPEEREARLKLKNQLTKDTQDIIIQNQLLSSEDKEDDKENSSVEEEHTLVNEAEHASPVKMAVQLPMPKSRYVFVLLGMGEEDLNKFTKNIEELGGVVHEEPTFDPHITHIVTRKPSRSERHLGAIASGKWMLRCKYLDDSVKSGYFVKEEPYEWGNPTTECFSELSPDSSEFKLSVAARRWRIKINDVSNQRKIKGAFQSMIALVHSSRERVEAYTRLIEAGGGRVVTAKPPYKEVEGVTHFFLEVNKTTEKFDLASFAARQIPCLPPLFLNEYLISDPLPNVMNHFIPEYKAILEDMSRAHQSPIKRIKKK</sequence>
<dbReference type="CDD" id="cd17727">
    <property type="entry name" value="BRCT_TopBP1_rpt6"/>
    <property type="match status" value="1"/>
</dbReference>
<dbReference type="PANTHER" id="PTHR13561">
    <property type="entry name" value="DNA REPLICATION REGULATOR DPB11-RELATED"/>
    <property type="match status" value="1"/>
</dbReference>
<dbReference type="InterPro" id="IPR036420">
    <property type="entry name" value="BRCT_dom_sf"/>
</dbReference>
<dbReference type="InterPro" id="IPR001357">
    <property type="entry name" value="BRCT_dom"/>
</dbReference>
<feature type="domain" description="BRCT" evidence="3">
    <location>
        <begin position="204"/>
        <end position="293"/>
    </location>
</feature>
<organism evidence="4 5">
    <name type="scientific">Cherax quadricarinatus</name>
    <name type="common">Australian red claw crayfish</name>
    <dbReference type="NCBI Taxonomy" id="27406"/>
    <lineage>
        <taxon>Eukaryota</taxon>
        <taxon>Metazoa</taxon>
        <taxon>Ecdysozoa</taxon>
        <taxon>Arthropoda</taxon>
        <taxon>Crustacea</taxon>
        <taxon>Multicrustacea</taxon>
        <taxon>Malacostraca</taxon>
        <taxon>Eumalacostraca</taxon>
        <taxon>Eucarida</taxon>
        <taxon>Decapoda</taxon>
        <taxon>Pleocyemata</taxon>
        <taxon>Astacidea</taxon>
        <taxon>Parastacoidea</taxon>
        <taxon>Parastacidae</taxon>
        <taxon>Cherax</taxon>
    </lineage>
</organism>
<feature type="region of interest" description="Disordered" evidence="2">
    <location>
        <begin position="1004"/>
        <end position="1054"/>
    </location>
</feature>
<dbReference type="CDD" id="cd17718">
    <property type="entry name" value="BRCT_TopBP1_rpt3"/>
    <property type="match status" value="1"/>
</dbReference>
<dbReference type="CDD" id="cd17728">
    <property type="entry name" value="BRCT_TopBP1_rpt8"/>
    <property type="match status" value="1"/>
</dbReference>
<accession>A0AAW0Y0J1</accession>
<feature type="compositionally biased region" description="Basic and acidic residues" evidence="2">
    <location>
        <begin position="1157"/>
        <end position="1168"/>
    </location>
</feature>
<feature type="compositionally biased region" description="Acidic residues" evidence="2">
    <location>
        <begin position="1031"/>
        <end position="1049"/>
    </location>
</feature>
<feature type="compositionally biased region" description="Polar residues" evidence="2">
    <location>
        <begin position="1092"/>
        <end position="1102"/>
    </location>
</feature>
<feature type="domain" description="BRCT" evidence="3">
    <location>
        <begin position="530"/>
        <end position="616"/>
    </location>
</feature>
<evidence type="ECO:0000256" key="2">
    <source>
        <dbReference type="SAM" id="MobiDB-lite"/>
    </source>
</evidence>
<dbReference type="GO" id="GO:0007095">
    <property type="term" value="P:mitotic G2 DNA damage checkpoint signaling"/>
    <property type="evidence" value="ECO:0007669"/>
    <property type="project" value="TreeGrafter"/>
</dbReference>
<keyword evidence="1" id="KW-0677">Repeat</keyword>
<dbReference type="Proteomes" id="UP001445076">
    <property type="component" value="Unassembled WGS sequence"/>
</dbReference>
<dbReference type="InterPro" id="IPR059215">
    <property type="entry name" value="BRCT2_TopBP1-like"/>
</dbReference>
<dbReference type="SMART" id="SM00292">
    <property type="entry name" value="BRCT"/>
    <property type="match status" value="8"/>
</dbReference>
<feature type="region of interest" description="Disordered" evidence="2">
    <location>
        <begin position="1146"/>
        <end position="1168"/>
    </location>
</feature>
<evidence type="ECO:0000256" key="1">
    <source>
        <dbReference type="ARBA" id="ARBA00022737"/>
    </source>
</evidence>
<dbReference type="FunFam" id="3.40.50.10190:FF:000010">
    <property type="entry name" value="DNA topoisomerase II binding protein 1"/>
    <property type="match status" value="1"/>
</dbReference>
<feature type="compositionally biased region" description="Basic and acidic residues" evidence="2">
    <location>
        <begin position="1016"/>
        <end position="1030"/>
    </location>
</feature>
<dbReference type="GO" id="GO:0006270">
    <property type="term" value="P:DNA replication initiation"/>
    <property type="evidence" value="ECO:0007669"/>
    <property type="project" value="TreeGrafter"/>
</dbReference>
<dbReference type="FunFam" id="3.40.50.10190:FF:000018">
    <property type="entry name" value="DNA topoisomerase 2-binding protein 1"/>
    <property type="match status" value="1"/>
</dbReference>
<keyword evidence="5" id="KW-1185">Reference proteome</keyword>
<evidence type="ECO:0000313" key="5">
    <source>
        <dbReference type="Proteomes" id="UP001445076"/>
    </source>
</evidence>
<dbReference type="CDD" id="cd17738">
    <property type="entry name" value="BRCT_TopBP1_rpt7"/>
    <property type="match status" value="1"/>
</dbReference>
<dbReference type="EMBL" id="JARKIK010000007">
    <property type="protein sequence ID" value="KAK8750330.1"/>
    <property type="molecule type" value="Genomic_DNA"/>
</dbReference>
<dbReference type="InterPro" id="IPR049936">
    <property type="entry name" value="TopBP1_BRCT_8"/>
</dbReference>
<protein>
    <recommendedName>
        <fullName evidence="3">BRCT domain-containing protein</fullName>
    </recommendedName>
</protein>
<dbReference type="Gene3D" id="3.40.50.10190">
    <property type="entry name" value="BRCT domain"/>
    <property type="match status" value="9"/>
</dbReference>